<keyword evidence="1" id="KW-0346">Stress response</keyword>
<reference evidence="1" key="1">
    <citation type="journal article" date="2019" name="Science">
        <title>Mutation of a bHLH transcription factor allowed almond domestication.</title>
        <authorList>
            <person name="Sanchez-Perez R."/>
            <person name="Pavan S."/>
            <person name="Mazzeo R."/>
            <person name="Moldovan C."/>
            <person name="Aiese Cigliano R."/>
            <person name="Del Cueto J."/>
            <person name="Ricciardi F."/>
            <person name="Lotti C."/>
            <person name="Ricciardi L."/>
            <person name="Dicenta F."/>
            <person name="Lopez-Marques R.L."/>
            <person name="Lindberg Moller B."/>
        </authorList>
    </citation>
    <scope>NUCLEOTIDE SEQUENCE</scope>
</reference>
<organism evidence="1">
    <name type="scientific">Prunus dulcis</name>
    <name type="common">Almond</name>
    <name type="synonym">Amygdalus dulcis</name>
    <dbReference type="NCBI Taxonomy" id="3755"/>
    <lineage>
        <taxon>Eukaryota</taxon>
        <taxon>Viridiplantae</taxon>
        <taxon>Streptophyta</taxon>
        <taxon>Embryophyta</taxon>
        <taxon>Tracheophyta</taxon>
        <taxon>Spermatophyta</taxon>
        <taxon>Magnoliopsida</taxon>
        <taxon>eudicotyledons</taxon>
        <taxon>Gunneridae</taxon>
        <taxon>Pentapetalae</taxon>
        <taxon>rosids</taxon>
        <taxon>fabids</taxon>
        <taxon>Rosales</taxon>
        <taxon>Rosaceae</taxon>
        <taxon>Amygdaloideae</taxon>
        <taxon>Amygdaleae</taxon>
        <taxon>Prunus</taxon>
    </lineage>
</organism>
<proteinExistence type="predicted"/>
<sequence>MRRKSQVLMLWLKYWSWSCSYDFRSIDNLLLLILLHGRRIEQLEKCARRES</sequence>
<dbReference type="EMBL" id="AP020871">
    <property type="protein sequence ID" value="BBN68698.1"/>
    <property type="molecule type" value="Genomic_DNA"/>
</dbReference>
<protein>
    <submittedName>
        <fullName evidence="1">Heat shock protein 60</fullName>
    </submittedName>
</protein>
<name>A0A5H2XKP6_PRUDU</name>
<gene>
    <name evidence="1" type="ORF">Prudu_534S000500</name>
</gene>
<evidence type="ECO:0000313" key="1">
    <source>
        <dbReference type="EMBL" id="BBN68698.1"/>
    </source>
</evidence>
<accession>A0A5H2XKP6</accession>
<dbReference type="AlphaFoldDB" id="A0A5H2XKP6"/>